<dbReference type="Gene3D" id="3.40.50.720">
    <property type="entry name" value="NAD(P)-binding Rossmann-like Domain"/>
    <property type="match status" value="2"/>
</dbReference>
<name>A0A975G6U9_9BACT</name>
<evidence type="ECO:0000256" key="1">
    <source>
        <dbReference type="ARBA" id="ARBA00023002"/>
    </source>
</evidence>
<dbReference type="InterPro" id="IPR036291">
    <property type="entry name" value="NAD(P)-bd_dom_sf"/>
</dbReference>
<keyword evidence="2" id="KW-0520">NAD</keyword>
<accession>A0A975G6U9</accession>
<dbReference type="AlphaFoldDB" id="A0A975G6U9"/>
<reference evidence="6" key="1">
    <citation type="submission" date="2021-04" db="EMBL/GenBank/DDBJ databases">
        <title>Luteolibacter sp. 32A isolated from the skin of an Anderson's salamander (Ambystoma andersonii).</title>
        <authorList>
            <person name="Spergser J."/>
            <person name="Busse H.-J."/>
        </authorList>
    </citation>
    <scope>NUCLEOTIDE SEQUENCE</scope>
    <source>
        <strain evidence="6">32A</strain>
    </source>
</reference>
<dbReference type="RefSeq" id="WP_211629940.1">
    <property type="nucleotide sequence ID" value="NZ_CP073100.1"/>
</dbReference>
<evidence type="ECO:0000313" key="6">
    <source>
        <dbReference type="EMBL" id="QUE49851.1"/>
    </source>
</evidence>
<evidence type="ECO:0000259" key="5">
    <source>
        <dbReference type="Pfam" id="PF02826"/>
    </source>
</evidence>
<organism evidence="6 7">
    <name type="scientific">Luteolibacter ambystomatis</name>
    <dbReference type="NCBI Taxonomy" id="2824561"/>
    <lineage>
        <taxon>Bacteria</taxon>
        <taxon>Pseudomonadati</taxon>
        <taxon>Verrucomicrobiota</taxon>
        <taxon>Verrucomicrobiia</taxon>
        <taxon>Verrucomicrobiales</taxon>
        <taxon>Verrucomicrobiaceae</taxon>
        <taxon>Luteolibacter</taxon>
    </lineage>
</organism>
<feature type="domain" description="D-isomer specific 2-hydroxyacid dehydrogenase NAD-binding" evidence="5">
    <location>
        <begin position="115"/>
        <end position="292"/>
    </location>
</feature>
<dbReference type="SUPFAM" id="SSF52283">
    <property type="entry name" value="Formate/glycerate dehydrogenase catalytic domain-like"/>
    <property type="match status" value="1"/>
</dbReference>
<dbReference type="InterPro" id="IPR006140">
    <property type="entry name" value="D-isomer_DH_NAD-bd"/>
</dbReference>
<keyword evidence="7" id="KW-1185">Reference proteome</keyword>
<comment type="similarity">
    <text evidence="3">Belongs to the D-isomer specific 2-hydroxyacid dehydrogenase family.</text>
</comment>
<gene>
    <name evidence="6" type="ORF">KBB96_13330</name>
</gene>
<evidence type="ECO:0000256" key="3">
    <source>
        <dbReference type="RuleBase" id="RU003719"/>
    </source>
</evidence>
<dbReference type="Pfam" id="PF00389">
    <property type="entry name" value="2-Hacid_dh"/>
    <property type="match status" value="1"/>
</dbReference>
<dbReference type="CDD" id="cd05300">
    <property type="entry name" value="2-Hacid_dh_1"/>
    <property type="match status" value="1"/>
</dbReference>
<dbReference type="SUPFAM" id="SSF51735">
    <property type="entry name" value="NAD(P)-binding Rossmann-fold domains"/>
    <property type="match status" value="1"/>
</dbReference>
<sequence length="325" mass="35487">MSTLKVFTDIQASAGLLDWLRNEIAPHELLLPAKRAASVLVEQASDPLIAEADIAFGQPDVASVLNAPRLRWLQVSSAGFTRYDTPGFRKAAKARGLVVTNSSHVYDQACAEHVFAFMLAQARQLPRSLKTRCTNSDPAWTMLRESSRLLLGQSVSIYGYGAIAERLVGMLAPFNMEITAVRRQPRGDEGIRIVTPDQAIAALGEADHVINILPDNADSRGFFNETVFRAMKSGSVFYNIGRGTTVDQDALADALQHGPIEAAWLDVTDPEPLPEGHRLLGLPNCHITPHVAGGQRGESRVLVAHFLENFRRHLNDGALLNRVIG</sequence>
<evidence type="ECO:0000256" key="2">
    <source>
        <dbReference type="ARBA" id="ARBA00023027"/>
    </source>
</evidence>
<dbReference type="InterPro" id="IPR006139">
    <property type="entry name" value="D-isomer_2_OHA_DH_cat_dom"/>
</dbReference>
<dbReference type="PANTHER" id="PTHR43333">
    <property type="entry name" value="2-HACID_DH_C DOMAIN-CONTAINING PROTEIN"/>
    <property type="match status" value="1"/>
</dbReference>
<dbReference type="GO" id="GO:0051287">
    <property type="term" value="F:NAD binding"/>
    <property type="evidence" value="ECO:0007669"/>
    <property type="project" value="InterPro"/>
</dbReference>
<proteinExistence type="inferred from homology"/>
<evidence type="ECO:0000313" key="7">
    <source>
        <dbReference type="Proteomes" id="UP000676169"/>
    </source>
</evidence>
<protein>
    <submittedName>
        <fullName evidence="6">D-2-hydroxyacid dehydrogenase</fullName>
    </submittedName>
</protein>
<dbReference type="Proteomes" id="UP000676169">
    <property type="component" value="Chromosome"/>
</dbReference>
<dbReference type="KEGG" id="lamb:KBB96_13330"/>
<dbReference type="GO" id="GO:0016616">
    <property type="term" value="F:oxidoreductase activity, acting on the CH-OH group of donors, NAD or NADP as acceptor"/>
    <property type="evidence" value="ECO:0007669"/>
    <property type="project" value="InterPro"/>
</dbReference>
<dbReference type="EMBL" id="CP073100">
    <property type="protein sequence ID" value="QUE49851.1"/>
    <property type="molecule type" value="Genomic_DNA"/>
</dbReference>
<dbReference type="Pfam" id="PF02826">
    <property type="entry name" value="2-Hacid_dh_C"/>
    <property type="match status" value="1"/>
</dbReference>
<evidence type="ECO:0000259" key="4">
    <source>
        <dbReference type="Pfam" id="PF00389"/>
    </source>
</evidence>
<dbReference type="PANTHER" id="PTHR43333:SF1">
    <property type="entry name" value="D-ISOMER SPECIFIC 2-HYDROXYACID DEHYDROGENASE NAD-BINDING DOMAIN-CONTAINING PROTEIN"/>
    <property type="match status" value="1"/>
</dbReference>
<keyword evidence="1 3" id="KW-0560">Oxidoreductase</keyword>
<feature type="domain" description="D-isomer specific 2-hydroxyacid dehydrogenase catalytic" evidence="4">
    <location>
        <begin position="62"/>
        <end position="293"/>
    </location>
</feature>